<dbReference type="OrthoDB" id="9844285at2"/>
<dbReference type="RefSeq" id="WP_145055230.1">
    <property type="nucleotide sequence ID" value="NZ_CP036433.1"/>
</dbReference>
<name>A0A518DXP7_9BACT</name>
<keyword evidence="2" id="KW-1185">Reference proteome</keyword>
<dbReference type="AlphaFoldDB" id="A0A518DXP7"/>
<gene>
    <name evidence="1" type="ORF">Pla8534_44340</name>
</gene>
<dbReference type="Proteomes" id="UP000317648">
    <property type="component" value="Chromosome"/>
</dbReference>
<reference evidence="1 2" key="1">
    <citation type="submission" date="2019-02" db="EMBL/GenBank/DDBJ databases">
        <title>Deep-cultivation of Planctomycetes and their phenomic and genomic characterization uncovers novel biology.</title>
        <authorList>
            <person name="Wiegand S."/>
            <person name="Jogler M."/>
            <person name="Boedeker C."/>
            <person name="Pinto D."/>
            <person name="Vollmers J."/>
            <person name="Rivas-Marin E."/>
            <person name="Kohn T."/>
            <person name="Peeters S.H."/>
            <person name="Heuer A."/>
            <person name="Rast P."/>
            <person name="Oberbeckmann S."/>
            <person name="Bunk B."/>
            <person name="Jeske O."/>
            <person name="Meyerdierks A."/>
            <person name="Storesund J.E."/>
            <person name="Kallscheuer N."/>
            <person name="Luecker S."/>
            <person name="Lage O.M."/>
            <person name="Pohl T."/>
            <person name="Merkel B.J."/>
            <person name="Hornburger P."/>
            <person name="Mueller R.-W."/>
            <person name="Bruemmer F."/>
            <person name="Labrenz M."/>
            <person name="Spormann A.M."/>
            <person name="Op den Camp H."/>
            <person name="Overmann J."/>
            <person name="Amann R."/>
            <person name="Jetten M.S.M."/>
            <person name="Mascher T."/>
            <person name="Medema M.H."/>
            <person name="Devos D.P."/>
            <person name="Kaster A.-K."/>
            <person name="Ovreas L."/>
            <person name="Rohde M."/>
            <person name="Galperin M.Y."/>
            <person name="Jogler C."/>
        </authorList>
    </citation>
    <scope>NUCLEOTIDE SEQUENCE [LARGE SCALE GENOMIC DNA]</scope>
    <source>
        <strain evidence="1 2">Pla85_3_4</strain>
    </source>
</reference>
<dbReference type="EMBL" id="CP036433">
    <property type="protein sequence ID" value="QDU96613.1"/>
    <property type="molecule type" value="Genomic_DNA"/>
</dbReference>
<proteinExistence type="predicted"/>
<evidence type="ECO:0000313" key="1">
    <source>
        <dbReference type="EMBL" id="QDU96613.1"/>
    </source>
</evidence>
<sequence>MSYARCQELFRLGLLDALEICRPHVERMMEEGELSNDASHEHAVRGIALDIFPWFTQAAIALRVRSDPETPHLAKWRHYDFFSDLIIVESEAMGEAAQYAADVWKDPPAGVEMGDAAHLTFLAGAEALLDDSVQEKLCRILRVDRDSVLAEMMKYYLFHPDMTCESNYCDIVRMWRIKEQNQKLWS</sequence>
<protein>
    <submittedName>
        <fullName evidence="1">Uncharacterized protein</fullName>
    </submittedName>
</protein>
<accession>A0A518DXP7</accession>
<evidence type="ECO:0000313" key="2">
    <source>
        <dbReference type="Proteomes" id="UP000317648"/>
    </source>
</evidence>
<organism evidence="1 2">
    <name type="scientific">Lignipirellula cremea</name>
    <dbReference type="NCBI Taxonomy" id="2528010"/>
    <lineage>
        <taxon>Bacteria</taxon>
        <taxon>Pseudomonadati</taxon>
        <taxon>Planctomycetota</taxon>
        <taxon>Planctomycetia</taxon>
        <taxon>Pirellulales</taxon>
        <taxon>Pirellulaceae</taxon>
        <taxon>Lignipirellula</taxon>
    </lineage>
</organism>
<dbReference type="KEGG" id="lcre:Pla8534_44340"/>